<dbReference type="RefSeq" id="WP_092791083.1">
    <property type="nucleotide sequence ID" value="NZ_FNXF01000003.1"/>
</dbReference>
<name>A0A1H6KIN5_9GAMM</name>
<keyword evidence="2" id="KW-1185">Reference proteome</keyword>
<dbReference type="STRING" id="173990.SAMN05660691_01095"/>
<dbReference type="Proteomes" id="UP000199371">
    <property type="component" value="Unassembled WGS sequence"/>
</dbReference>
<proteinExistence type="predicted"/>
<sequence>MSAITAMPTEEQIRVEIAVATSLEEKYGTNEPTKTYEQGVADALLWVLGGQKPFTVGGNQPVRSKQYENVLQLCEAGEVVAQKVVEPDVSSIALLDAQYDNERLIRLASESPSLAQMVRNALAEMDEYGDQHFAIWLGSFMEDRPKTQVQLLITQHPQFTIDED</sequence>
<accession>A0A1H6KIN5</accession>
<protein>
    <submittedName>
        <fullName evidence="1">Uncharacterized protein</fullName>
    </submittedName>
</protein>
<evidence type="ECO:0000313" key="1">
    <source>
        <dbReference type="EMBL" id="SEH73179.1"/>
    </source>
</evidence>
<gene>
    <name evidence="1" type="ORF">SAMN05660691_01095</name>
</gene>
<dbReference type="EMBL" id="FNXF01000003">
    <property type="protein sequence ID" value="SEH73179.1"/>
    <property type="molecule type" value="Genomic_DNA"/>
</dbReference>
<dbReference type="OrthoDB" id="9838885at2"/>
<reference evidence="2" key="1">
    <citation type="submission" date="2016-10" db="EMBL/GenBank/DDBJ databases">
        <authorList>
            <person name="Varghese N."/>
            <person name="Submissions S."/>
        </authorList>
    </citation>
    <scope>NUCLEOTIDE SEQUENCE [LARGE SCALE GENOMIC DNA]</scope>
    <source>
        <strain evidence="2">DSM 17616</strain>
    </source>
</reference>
<dbReference type="AlphaFoldDB" id="A0A1H6KIN5"/>
<organism evidence="1 2">
    <name type="scientific">Rheinheimera pacifica</name>
    <dbReference type="NCBI Taxonomy" id="173990"/>
    <lineage>
        <taxon>Bacteria</taxon>
        <taxon>Pseudomonadati</taxon>
        <taxon>Pseudomonadota</taxon>
        <taxon>Gammaproteobacteria</taxon>
        <taxon>Chromatiales</taxon>
        <taxon>Chromatiaceae</taxon>
        <taxon>Rheinheimera</taxon>
    </lineage>
</organism>
<evidence type="ECO:0000313" key="2">
    <source>
        <dbReference type="Proteomes" id="UP000199371"/>
    </source>
</evidence>